<proteinExistence type="predicted"/>
<dbReference type="EMBL" id="BLET01000019">
    <property type="protein sequence ID" value="GET95094.1"/>
    <property type="molecule type" value="Genomic_DNA"/>
</dbReference>
<evidence type="ECO:0000313" key="2">
    <source>
        <dbReference type="EMBL" id="GET98360.1"/>
    </source>
</evidence>
<accession>A0A640L8Z7</accession>
<reference evidence="2" key="1">
    <citation type="submission" date="2019-12" db="EMBL/GenBank/DDBJ databases">
        <title>Epidemiological and comparative genomic analysis of Bacillus anthracis isolated from northern Vietnam.</title>
        <authorList>
            <person name="Hoang T.T.H."/>
            <person name="Dang D.A."/>
            <person name="Pham M.H."/>
            <person name="Luong M.H."/>
            <person name="Tran N.D."/>
            <person name="Nguyen T.H."/>
            <person name="Nguyen T.T."/>
            <person name="Inoue S."/>
            <person name="Morikawa S."/>
            <person name="Okutani A."/>
        </authorList>
    </citation>
    <scope>NUCLEOTIDE SEQUENCE</scope>
    <source>
        <strain evidence="2">DB</strain>
        <strain evidence="3">HG</strain>
        <strain evidence="4">LaLC</strain>
        <strain evidence="5">LamDB</strain>
        <strain evidence="1">TuanDB</strain>
    </source>
</reference>
<dbReference type="EMBL" id="BLEW01000004">
    <property type="protein sequence ID" value="GEU18393.1"/>
    <property type="molecule type" value="Genomic_DNA"/>
</dbReference>
<evidence type="ECO:0000313" key="1">
    <source>
        <dbReference type="EMBL" id="GET95094.1"/>
    </source>
</evidence>
<sequence>MVRIPTIFQIKWFSLRAQDKAGQLIYFPYKCLLRNVIQHYDYVEKEDLMIEFKNEKAVKLISVLLLSKKLSNFFNNNGCTRAKS</sequence>
<organism evidence="2">
    <name type="scientific">Bacillus anthracis</name>
    <name type="common">anthrax bacterium</name>
    <dbReference type="NCBI Taxonomy" id="1392"/>
    <lineage>
        <taxon>Bacteria</taxon>
        <taxon>Bacillati</taxon>
        <taxon>Bacillota</taxon>
        <taxon>Bacilli</taxon>
        <taxon>Bacillales</taxon>
        <taxon>Bacillaceae</taxon>
        <taxon>Bacillus</taxon>
        <taxon>Bacillus cereus group</taxon>
    </lineage>
</organism>
<evidence type="ECO:0000313" key="5">
    <source>
        <dbReference type="EMBL" id="GEU24871.1"/>
    </source>
</evidence>
<dbReference type="EMBL" id="BLEX01000004">
    <property type="protein sequence ID" value="GEU24871.1"/>
    <property type="molecule type" value="Genomic_DNA"/>
</dbReference>
<gene>
    <name evidence="2" type="ORF">DB1_14980</name>
    <name evidence="3" type="ORF">HG1_41100</name>
    <name evidence="4" type="ORF">LaLC_28420</name>
    <name evidence="5" type="ORF">LamDB_30320</name>
    <name evidence="1" type="ORF">TuanDB_08560</name>
</gene>
<evidence type="ECO:0000313" key="4">
    <source>
        <dbReference type="EMBL" id="GEU18393.1"/>
    </source>
</evidence>
<dbReference type="AlphaFoldDB" id="A0A640L8Z7"/>
<name>A0A640L8Z7_BACAN</name>
<evidence type="ECO:0000313" key="3">
    <source>
        <dbReference type="EMBL" id="GEU08625.1"/>
    </source>
</evidence>
<dbReference type="EMBL" id="BLEU01000002">
    <property type="protein sequence ID" value="GET98360.1"/>
    <property type="molecule type" value="Genomic_DNA"/>
</dbReference>
<dbReference type="EMBL" id="BLEV01000005">
    <property type="protein sequence ID" value="GEU08625.1"/>
    <property type="molecule type" value="Genomic_DNA"/>
</dbReference>
<comment type="caution">
    <text evidence="2">The sequence shown here is derived from an EMBL/GenBank/DDBJ whole genome shotgun (WGS) entry which is preliminary data.</text>
</comment>
<protein>
    <submittedName>
        <fullName evidence="2">Uncharacterized protein</fullName>
    </submittedName>
</protein>
<reference evidence="2" key="2">
    <citation type="submission" date="2019-12" db="EMBL/GenBank/DDBJ databases">
        <authorList>
            <person name="Hoang T.H.H."/>
            <person name="Okutani A."/>
        </authorList>
    </citation>
    <scope>NUCLEOTIDE SEQUENCE</scope>
    <source>
        <strain evidence="2">DB</strain>
        <strain evidence="3">HG</strain>
        <strain evidence="4">LaLC</strain>
        <strain evidence="5">LamDB</strain>
    </source>
</reference>